<evidence type="ECO:0000256" key="1">
    <source>
        <dbReference type="ARBA" id="ARBA00004141"/>
    </source>
</evidence>
<feature type="domain" description="O-antigen ligase-related" evidence="6">
    <location>
        <begin position="213"/>
        <end position="348"/>
    </location>
</feature>
<keyword evidence="3 5" id="KW-1133">Transmembrane helix</keyword>
<feature type="transmembrane region" description="Helical" evidence="5">
    <location>
        <begin position="181"/>
        <end position="200"/>
    </location>
</feature>
<evidence type="ECO:0000256" key="5">
    <source>
        <dbReference type="SAM" id="Phobius"/>
    </source>
</evidence>
<protein>
    <submittedName>
        <fullName evidence="7">O-antigen ligase family protein</fullName>
    </submittedName>
</protein>
<dbReference type="InterPro" id="IPR051533">
    <property type="entry name" value="WaaL-like"/>
</dbReference>
<keyword evidence="2 5" id="KW-0812">Transmembrane</keyword>
<keyword evidence="8" id="KW-1185">Reference proteome</keyword>
<evidence type="ECO:0000259" key="6">
    <source>
        <dbReference type="Pfam" id="PF04932"/>
    </source>
</evidence>
<feature type="transmembrane region" description="Helical" evidence="5">
    <location>
        <begin position="36"/>
        <end position="54"/>
    </location>
</feature>
<feature type="transmembrane region" description="Helical" evidence="5">
    <location>
        <begin position="140"/>
        <end position="161"/>
    </location>
</feature>
<dbReference type="EMBL" id="JBHUGZ010000007">
    <property type="protein sequence ID" value="MFD1983374.1"/>
    <property type="molecule type" value="Genomic_DNA"/>
</dbReference>
<evidence type="ECO:0000313" key="8">
    <source>
        <dbReference type="Proteomes" id="UP001597405"/>
    </source>
</evidence>
<proteinExistence type="predicted"/>
<dbReference type="GO" id="GO:0016874">
    <property type="term" value="F:ligase activity"/>
    <property type="evidence" value="ECO:0007669"/>
    <property type="project" value="UniProtKB-KW"/>
</dbReference>
<accession>A0ABW4UAW3</accession>
<feature type="transmembrane region" description="Helical" evidence="5">
    <location>
        <begin position="230"/>
        <end position="246"/>
    </location>
</feature>
<feature type="transmembrane region" description="Helical" evidence="5">
    <location>
        <begin position="207"/>
        <end position="224"/>
    </location>
</feature>
<dbReference type="Proteomes" id="UP001597405">
    <property type="component" value="Unassembled WGS sequence"/>
</dbReference>
<feature type="transmembrane region" description="Helical" evidence="5">
    <location>
        <begin position="367"/>
        <end position="384"/>
    </location>
</feature>
<feature type="transmembrane region" description="Helical" evidence="5">
    <location>
        <begin position="12"/>
        <end position="30"/>
    </location>
</feature>
<reference evidence="8" key="1">
    <citation type="journal article" date="2019" name="Int. J. Syst. Evol. Microbiol.">
        <title>The Global Catalogue of Microorganisms (GCM) 10K type strain sequencing project: providing services to taxonomists for standard genome sequencing and annotation.</title>
        <authorList>
            <consortium name="The Broad Institute Genomics Platform"/>
            <consortium name="The Broad Institute Genome Sequencing Center for Infectious Disease"/>
            <person name="Wu L."/>
            <person name="Ma J."/>
        </authorList>
    </citation>
    <scope>NUCLEOTIDE SEQUENCE [LARGE SCALE GENOMIC DNA]</scope>
    <source>
        <strain evidence="8">CGMCC 1.16225</strain>
    </source>
</reference>
<name>A0ABW4UAW3_9HYPH</name>
<feature type="transmembrane region" description="Helical" evidence="5">
    <location>
        <begin position="61"/>
        <end position="84"/>
    </location>
</feature>
<evidence type="ECO:0000313" key="7">
    <source>
        <dbReference type="EMBL" id="MFD1983374.1"/>
    </source>
</evidence>
<evidence type="ECO:0000256" key="2">
    <source>
        <dbReference type="ARBA" id="ARBA00022692"/>
    </source>
</evidence>
<dbReference type="InterPro" id="IPR007016">
    <property type="entry name" value="O-antigen_ligase-rel_domated"/>
</dbReference>
<dbReference type="PANTHER" id="PTHR37422:SF13">
    <property type="entry name" value="LIPOPOLYSACCHARIDE BIOSYNTHESIS PROTEIN PA4999-RELATED"/>
    <property type="match status" value="1"/>
</dbReference>
<gene>
    <name evidence="7" type="ORF">ACFSOZ_11915</name>
</gene>
<sequence length="437" mass="47394">MSARPSEWDKYLLGSVLFTSLLIGGGTASGLYTDTLIEIVAFISAAVALSRTSTQTTPGSVLWLLFLTVALLVLQIVPLPASLFVGLRPGLLLGGPWLTDETRFISVGVGRTIECLLYVVASAAFFLGVMRLRSDQVYGLLPFFFMGAICNGLAGAIQYSLSDNIAIEGLLPFTINAGLFANRNHFSALLFVSIPFVIYYGLFRGHLLSGAIGLIALLLLLLAAGSRAGVLIGLAITLVSVIFLSARSSIRGFSVFALFVGLSVYTIGAWTTIDAKELDSAFGRAEFARTTIDGIEENWVAGVGLGNFQKAYQIYEKEGMIFRSYVNHAHNEYLEIAFEGGVIAALLMALYLFLLLFAFARIRRDSFQKAAFLSVAFLLVHSLVDYPLRTAALVMTFAYMNAIIFHRGITERMNQKPVLVEVDHNGDKLLVPVAASP</sequence>
<comment type="caution">
    <text evidence="7">The sequence shown here is derived from an EMBL/GenBank/DDBJ whole genome shotgun (WGS) entry which is preliminary data.</text>
</comment>
<dbReference type="RefSeq" id="WP_379097641.1">
    <property type="nucleotide sequence ID" value="NZ_JBHUGZ010000007.1"/>
</dbReference>
<feature type="transmembrane region" description="Helical" evidence="5">
    <location>
        <begin position="253"/>
        <end position="273"/>
    </location>
</feature>
<evidence type="ECO:0000256" key="4">
    <source>
        <dbReference type="ARBA" id="ARBA00023136"/>
    </source>
</evidence>
<evidence type="ECO:0000256" key="3">
    <source>
        <dbReference type="ARBA" id="ARBA00022989"/>
    </source>
</evidence>
<dbReference type="PANTHER" id="PTHR37422">
    <property type="entry name" value="TEICHURONIC ACID BIOSYNTHESIS PROTEIN TUAE"/>
    <property type="match status" value="1"/>
</dbReference>
<dbReference type="Pfam" id="PF04932">
    <property type="entry name" value="Wzy_C"/>
    <property type="match status" value="1"/>
</dbReference>
<keyword evidence="4 5" id="KW-0472">Membrane</keyword>
<comment type="subcellular location">
    <subcellularLocation>
        <location evidence="1">Membrane</location>
        <topology evidence="1">Multi-pass membrane protein</topology>
    </subcellularLocation>
</comment>
<organism evidence="7 8">
    <name type="scientific">Mesorhizobium newzealandense</name>
    <dbReference type="NCBI Taxonomy" id="1300302"/>
    <lineage>
        <taxon>Bacteria</taxon>
        <taxon>Pseudomonadati</taxon>
        <taxon>Pseudomonadota</taxon>
        <taxon>Alphaproteobacteria</taxon>
        <taxon>Hyphomicrobiales</taxon>
        <taxon>Phyllobacteriaceae</taxon>
        <taxon>Mesorhizobium</taxon>
    </lineage>
</organism>
<feature type="transmembrane region" description="Helical" evidence="5">
    <location>
        <begin position="336"/>
        <end position="360"/>
    </location>
</feature>
<keyword evidence="7" id="KW-0436">Ligase</keyword>
<feature type="transmembrane region" description="Helical" evidence="5">
    <location>
        <begin position="104"/>
        <end position="128"/>
    </location>
</feature>